<reference evidence="2" key="1">
    <citation type="journal article" date="2019" name="Int. J. Syst. Evol. Microbiol.">
        <title>The Global Catalogue of Microorganisms (GCM) 10K type strain sequencing project: providing services to taxonomists for standard genome sequencing and annotation.</title>
        <authorList>
            <consortium name="The Broad Institute Genomics Platform"/>
            <consortium name="The Broad Institute Genome Sequencing Center for Infectious Disease"/>
            <person name="Wu L."/>
            <person name="Ma J."/>
        </authorList>
    </citation>
    <scope>NUCLEOTIDE SEQUENCE [LARGE SCALE GENOMIC DNA]</scope>
    <source>
        <strain evidence="2">JCM 9371</strain>
    </source>
</reference>
<protein>
    <submittedName>
        <fullName evidence="1">SAM-dependent methyltransferase</fullName>
    </submittedName>
</protein>
<evidence type="ECO:0000313" key="2">
    <source>
        <dbReference type="Proteomes" id="UP001597063"/>
    </source>
</evidence>
<name>A0ABW2XSX7_9ACTN</name>
<evidence type="ECO:0000313" key="1">
    <source>
        <dbReference type="EMBL" id="MFD0689357.1"/>
    </source>
</evidence>
<accession>A0ABW2XSX7</accession>
<dbReference type="EMBL" id="JBHTGP010000017">
    <property type="protein sequence ID" value="MFD0689357.1"/>
    <property type="molecule type" value="Genomic_DNA"/>
</dbReference>
<keyword evidence="2" id="KW-1185">Reference proteome</keyword>
<dbReference type="RefSeq" id="WP_131759783.1">
    <property type="nucleotide sequence ID" value="NZ_CAACUY010000090.1"/>
</dbReference>
<keyword evidence="1" id="KW-0808">Transferase</keyword>
<gene>
    <name evidence="1" type="ORF">ACFQZM_33065</name>
</gene>
<proteinExistence type="predicted"/>
<dbReference type="GO" id="GO:0032259">
    <property type="term" value="P:methylation"/>
    <property type="evidence" value="ECO:0007669"/>
    <property type="project" value="UniProtKB-KW"/>
</dbReference>
<dbReference type="Proteomes" id="UP001597063">
    <property type="component" value="Unassembled WGS sequence"/>
</dbReference>
<sequence length="235" mass="25671">MGEAAEVSGQSTAPSPLAEATDWYEWHEIYKTPDPDTVRRLAVIRARVHDFLDRAPQRPLRLVSICAGQGAELLPALASHPRGGFVEVHMLESDARNGRVAEENTSSLGLGNVRVHITDAGEISSYVGMLPADFVLLSGLFSNLRSTDVHRAVRCLPCLCRPGAEVVWTCRRGEPDLVPSINGWFDEEGFDLIDLTPPSDVAAVGTHRYTGTETPSLPQRRIFDFVGRKQLEAGG</sequence>
<dbReference type="SUPFAM" id="SSF53335">
    <property type="entry name" value="S-adenosyl-L-methionine-dependent methyltransferases"/>
    <property type="match status" value="1"/>
</dbReference>
<organism evidence="1 2">
    <name type="scientific">Actinomadura fibrosa</name>
    <dbReference type="NCBI Taxonomy" id="111802"/>
    <lineage>
        <taxon>Bacteria</taxon>
        <taxon>Bacillati</taxon>
        <taxon>Actinomycetota</taxon>
        <taxon>Actinomycetes</taxon>
        <taxon>Streptosporangiales</taxon>
        <taxon>Thermomonosporaceae</taxon>
        <taxon>Actinomadura</taxon>
    </lineage>
</organism>
<comment type="caution">
    <text evidence="1">The sequence shown here is derived from an EMBL/GenBank/DDBJ whole genome shotgun (WGS) entry which is preliminary data.</text>
</comment>
<dbReference type="InterPro" id="IPR029063">
    <property type="entry name" value="SAM-dependent_MTases_sf"/>
</dbReference>
<dbReference type="GO" id="GO:0008168">
    <property type="term" value="F:methyltransferase activity"/>
    <property type="evidence" value="ECO:0007669"/>
    <property type="project" value="UniProtKB-KW"/>
</dbReference>
<keyword evidence="1" id="KW-0489">Methyltransferase</keyword>
<dbReference type="Gene3D" id="3.40.50.150">
    <property type="entry name" value="Vaccinia Virus protein VP39"/>
    <property type="match status" value="1"/>
</dbReference>